<dbReference type="EMBL" id="ML119692">
    <property type="protein sequence ID" value="RPA80079.1"/>
    <property type="molecule type" value="Genomic_DNA"/>
</dbReference>
<accession>A0A3N4I264</accession>
<feature type="chain" id="PRO_5018333034" description="Ecp2 effector protein domain-containing protein" evidence="1">
    <location>
        <begin position="25"/>
        <end position="182"/>
    </location>
</feature>
<dbReference type="Proteomes" id="UP000275078">
    <property type="component" value="Unassembled WGS sequence"/>
</dbReference>
<keyword evidence="1" id="KW-0732">Signal</keyword>
<protein>
    <recommendedName>
        <fullName evidence="4">Ecp2 effector protein domain-containing protein</fullName>
    </recommendedName>
</protein>
<dbReference type="AlphaFoldDB" id="A0A3N4I264"/>
<evidence type="ECO:0000313" key="3">
    <source>
        <dbReference type="Proteomes" id="UP000275078"/>
    </source>
</evidence>
<keyword evidence="3" id="KW-1185">Reference proteome</keyword>
<sequence>MPSFKSSFLPILLVGLASYIRVAALPAQLNDEYRHDIDPSSPDYDPALFDMDIDSVPPLTDTTGLDRGSFTPVALWDDIKCESSMGSARLNDISAAVDRLRQREKDGNCLQSNYGGSKCTDFVNVNGAQIGICGAPHIGAPCGKVADVAWAAAVRCRNKQGRAGAQVWFRGLDGKKVRLILH</sequence>
<evidence type="ECO:0008006" key="4">
    <source>
        <dbReference type="Google" id="ProtNLM"/>
    </source>
</evidence>
<gene>
    <name evidence="2" type="ORF">BJ508DRAFT_362809</name>
</gene>
<organism evidence="2 3">
    <name type="scientific">Ascobolus immersus RN42</name>
    <dbReference type="NCBI Taxonomy" id="1160509"/>
    <lineage>
        <taxon>Eukaryota</taxon>
        <taxon>Fungi</taxon>
        <taxon>Dikarya</taxon>
        <taxon>Ascomycota</taxon>
        <taxon>Pezizomycotina</taxon>
        <taxon>Pezizomycetes</taxon>
        <taxon>Pezizales</taxon>
        <taxon>Ascobolaceae</taxon>
        <taxon>Ascobolus</taxon>
    </lineage>
</organism>
<proteinExistence type="predicted"/>
<name>A0A3N4I264_ASCIM</name>
<evidence type="ECO:0000313" key="2">
    <source>
        <dbReference type="EMBL" id="RPA80079.1"/>
    </source>
</evidence>
<evidence type="ECO:0000256" key="1">
    <source>
        <dbReference type="SAM" id="SignalP"/>
    </source>
</evidence>
<reference evidence="2 3" key="1">
    <citation type="journal article" date="2018" name="Nat. Ecol. Evol.">
        <title>Pezizomycetes genomes reveal the molecular basis of ectomycorrhizal truffle lifestyle.</title>
        <authorList>
            <person name="Murat C."/>
            <person name="Payen T."/>
            <person name="Noel B."/>
            <person name="Kuo A."/>
            <person name="Morin E."/>
            <person name="Chen J."/>
            <person name="Kohler A."/>
            <person name="Krizsan K."/>
            <person name="Balestrini R."/>
            <person name="Da Silva C."/>
            <person name="Montanini B."/>
            <person name="Hainaut M."/>
            <person name="Levati E."/>
            <person name="Barry K.W."/>
            <person name="Belfiori B."/>
            <person name="Cichocki N."/>
            <person name="Clum A."/>
            <person name="Dockter R.B."/>
            <person name="Fauchery L."/>
            <person name="Guy J."/>
            <person name="Iotti M."/>
            <person name="Le Tacon F."/>
            <person name="Lindquist E.A."/>
            <person name="Lipzen A."/>
            <person name="Malagnac F."/>
            <person name="Mello A."/>
            <person name="Molinier V."/>
            <person name="Miyauchi S."/>
            <person name="Poulain J."/>
            <person name="Riccioni C."/>
            <person name="Rubini A."/>
            <person name="Sitrit Y."/>
            <person name="Splivallo R."/>
            <person name="Traeger S."/>
            <person name="Wang M."/>
            <person name="Zifcakova L."/>
            <person name="Wipf D."/>
            <person name="Zambonelli A."/>
            <person name="Paolocci F."/>
            <person name="Nowrousian M."/>
            <person name="Ottonello S."/>
            <person name="Baldrian P."/>
            <person name="Spatafora J.W."/>
            <person name="Henrissat B."/>
            <person name="Nagy L.G."/>
            <person name="Aury J.M."/>
            <person name="Wincker P."/>
            <person name="Grigoriev I.V."/>
            <person name="Bonfante P."/>
            <person name="Martin F.M."/>
        </authorList>
    </citation>
    <scope>NUCLEOTIDE SEQUENCE [LARGE SCALE GENOMIC DNA]</scope>
    <source>
        <strain evidence="2 3">RN42</strain>
    </source>
</reference>
<feature type="signal peptide" evidence="1">
    <location>
        <begin position="1"/>
        <end position="24"/>
    </location>
</feature>